<evidence type="ECO:0000259" key="1">
    <source>
        <dbReference type="PROSITE" id="PS50280"/>
    </source>
</evidence>
<keyword evidence="3" id="KW-1185">Reference proteome</keyword>
<dbReference type="PROSITE" id="PS50280">
    <property type="entry name" value="SET"/>
    <property type="match status" value="1"/>
</dbReference>
<dbReference type="SUPFAM" id="SSF82199">
    <property type="entry name" value="SET domain"/>
    <property type="match status" value="1"/>
</dbReference>
<reference evidence="3" key="1">
    <citation type="submission" date="2016-03" db="EMBL/GenBank/DDBJ databases">
        <authorList>
            <person name="Guldener U."/>
        </authorList>
    </citation>
    <scope>NUCLEOTIDE SEQUENCE [LARGE SCALE GENOMIC DNA]</scope>
</reference>
<name>A0A1E1M1H0_RHYSE</name>
<accession>A0A1E1M1H0</accession>
<feature type="domain" description="SET" evidence="1">
    <location>
        <begin position="17"/>
        <end position="160"/>
    </location>
</feature>
<proteinExistence type="predicted"/>
<dbReference type="Pfam" id="PF00856">
    <property type="entry name" value="SET"/>
    <property type="match status" value="1"/>
</dbReference>
<dbReference type="EMBL" id="FJVC01000112">
    <property type="protein sequence ID" value="CZT42954.1"/>
    <property type="molecule type" value="Genomic_DNA"/>
</dbReference>
<dbReference type="InterPro" id="IPR046341">
    <property type="entry name" value="SET_dom_sf"/>
</dbReference>
<evidence type="ECO:0000313" key="3">
    <source>
        <dbReference type="Proteomes" id="UP000177625"/>
    </source>
</evidence>
<gene>
    <name evidence="2" type="ORF">RSE6_02923</name>
</gene>
<sequence>MSMEYPPTDDRIAYNRDRLVFHPSIVRKPIQGLNSFDKQTGIFAKVDIAAGTLLEKETVHVTAVAFIDNPNLEAILKSALDDLYLYKLWMNALYGDLKRHSKVKAWSENFEKVGFFATLSLFRHGCLPNAHFSCNPKTRLAAIHTTHHVRAGEEITITYLPASSYDTRWVPDGLAVLKQTFGMTCTCPLHSNEGFLLQAYKTGFNQEREDRLLLQNDAFIDYPERLATIDRIRKVYMQYKVVDVVYSESVFAFYAKKSYALLEGAGSVYGTSVAKMHIYKNNPASHPKHKSGGQWASCTTQIPRAFGRDSTMLSTGMKNWLWMRGDWRTLLHGTEEYRNRTGLNGPIPFASFDSEDEVVPFDIDARLGPWDEVYPKYI</sequence>
<dbReference type="InterPro" id="IPR001214">
    <property type="entry name" value="SET_dom"/>
</dbReference>
<organism evidence="2 3">
    <name type="scientific">Rhynchosporium secalis</name>
    <name type="common">Barley scald fungus</name>
    <dbReference type="NCBI Taxonomy" id="38038"/>
    <lineage>
        <taxon>Eukaryota</taxon>
        <taxon>Fungi</taxon>
        <taxon>Dikarya</taxon>
        <taxon>Ascomycota</taxon>
        <taxon>Pezizomycotina</taxon>
        <taxon>Leotiomycetes</taxon>
        <taxon>Helotiales</taxon>
        <taxon>Ploettnerulaceae</taxon>
        <taxon>Rhynchosporium</taxon>
    </lineage>
</organism>
<dbReference type="PANTHER" id="PTHR47332">
    <property type="entry name" value="SET DOMAIN-CONTAINING PROTEIN 5"/>
    <property type="match status" value="1"/>
</dbReference>
<dbReference type="CDD" id="cd20071">
    <property type="entry name" value="SET_SMYD"/>
    <property type="match status" value="1"/>
</dbReference>
<dbReference type="InterPro" id="IPR053185">
    <property type="entry name" value="SET_domain_protein"/>
</dbReference>
<dbReference type="AlphaFoldDB" id="A0A1E1M1H0"/>
<evidence type="ECO:0000313" key="2">
    <source>
        <dbReference type="EMBL" id="CZT42954.1"/>
    </source>
</evidence>
<protein>
    <recommendedName>
        <fullName evidence="1">SET domain-containing protein</fullName>
    </recommendedName>
</protein>
<dbReference type="Proteomes" id="UP000177625">
    <property type="component" value="Unassembled WGS sequence"/>
</dbReference>
<dbReference type="Gene3D" id="2.170.270.10">
    <property type="entry name" value="SET domain"/>
    <property type="match status" value="1"/>
</dbReference>
<dbReference type="PANTHER" id="PTHR47332:SF4">
    <property type="entry name" value="SET DOMAIN-CONTAINING PROTEIN 5"/>
    <property type="match status" value="1"/>
</dbReference>